<proteinExistence type="predicted"/>
<dbReference type="PANTHER" id="PTHR31891">
    <property type="entry name" value="FORMAMIDASE C869.04-RELATED"/>
    <property type="match status" value="1"/>
</dbReference>
<dbReference type="Proteomes" id="UP000886804">
    <property type="component" value="Unassembled WGS sequence"/>
</dbReference>
<dbReference type="EMBL" id="DWYS01000082">
    <property type="protein sequence ID" value="HJB07543.1"/>
    <property type="molecule type" value="Genomic_DNA"/>
</dbReference>
<reference evidence="1" key="1">
    <citation type="journal article" date="2021" name="PeerJ">
        <title>Extensive microbial diversity within the chicken gut microbiome revealed by metagenomics and culture.</title>
        <authorList>
            <person name="Gilroy R."/>
            <person name="Ravi A."/>
            <person name="Getino M."/>
            <person name="Pursley I."/>
            <person name="Horton D.L."/>
            <person name="Alikhan N.F."/>
            <person name="Baker D."/>
            <person name="Gharbi K."/>
            <person name="Hall N."/>
            <person name="Watson M."/>
            <person name="Adriaenssens E.M."/>
            <person name="Foster-Nyarko E."/>
            <person name="Jarju S."/>
            <person name="Secka A."/>
            <person name="Antonio M."/>
            <person name="Oren A."/>
            <person name="Chaudhuri R.R."/>
            <person name="La Ragione R."/>
            <person name="Hildebrand F."/>
            <person name="Pallen M.J."/>
        </authorList>
    </citation>
    <scope>NUCLEOTIDE SEQUENCE</scope>
    <source>
        <strain evidence="1">CHK188-4685</strain>
    </source>
</reference>
<evidence type="ECO:0000313" key="1">
    <source>
        <dbReference type="EMBL" id="HJB07543.1"/>
    </source>
</evidence>
<dbReference type="Gene3D" id="2.60.120.580">
    <property type="entry name" value="Acetamidase/Formamidase-like domains"/>
    <property type="match status" value="1"/>
</dbReference>
<accession>A0A9D2L7Q2</accession>
<dbReference type="SUPFAM" id="SSF141130">
    <property type="entry name" value="Acetamidase/Formamidase-like"/>
    <property type="match status" value="1"/>
</dbReference>
<feature type="non-terminal residue" evidence="1">
    <location>
        <position position="108"/>
    </location>
</feature>
<evidence type="ECO:0000313" key="2">
    <source>
        <dbReference type="Proteomes" id="UP000886804"/>
    </source>
</evidence>
<protein>
    <submittedName>
        <fullName evidence="1">Acetamidase/formamidase family protein</fullName>
    </submittedName>
</protein>
<organism evidence="1 2">
    <name type="scientific">Candidatus Enterocloster faecavium</name>
    <dbReference type="NCBI Taxonomy" id="2838560"/>
    <lineage>
        <taxon>Bacteria</taxon>
        <taxon>Bacillati</taxon>
        <taxon>Bacillota</taxon>
        <taxon>Clostridia</taxon>
        <taxon>Lachnospirales</taxon>
        <taxon>Lachnospiraceae</taxon>
        <taxon>Enterocloster</taxon>
    </lineage>
</organism>
<dbReference type="GO" id="GO:0016811">
    <property type="term" value="F:hydrolase activity, acting on carbon-nitrogen (but not peptide) bonds, in linear amides"/>
    <property type="evidence" value="ECO:0007669"/>
    <property type="project" value="InterPro"/>
</dbReference>
<reference evidence="1" key="2">
    <citation type="submission" date="2021-04" db="EMBL/GenBank/DDBJ databases">
        <authorList>
            <person name="Gilroy R."/>
        </authorList>
    </citation>
    <scope>NUCLEOTIDE SEQUENCE</scope>
    <source>
        <strain evidence="1">CHK188-4685</strain>
    </source>
</reference>
<comment type="caution">
    <text evidence="1">The sequence shown here is derived from an EMBL/GenBank/DDBJ whole genome shotgun (WGS) entry which is preliminary data.</text>
</comment>
<dbReference type="AlphaFoldDB" id="A0A9D2L7Q2"/>
<gene>
    <name evidence="1" type="ORF">H9716_06700</name>
</gene>
<name>A0A9D2L7Q2_9FIRM</name>
<dbReference type="InterPro" id="IPR004304">
    <property type="entry name" value="FmdA_AmdA"/>
</dbReference>
<sequence length="108" mass="11841">MTIKDQIIYAMGEGREKAVHVPQNEAVTFFTRDCFNNQINSEEYVVDRLDWDHINPATGPVYVEGAAAGDVLKAEILAIELEDEGTMCCIPGDGVLGPDIEKSSVKKV</sequence>
<dbReference type="PANTHER" id="PTHR31891:SF1">
    <property type="entry name" value="FORMAMIDASE C869.04-RELATED"/>
    <property type="match status" value="1"/>
</dbReference>
<dbReference type="Pfam" id="PF03069">
    <property type="entry name" value="FmdA_AmdA"/>
    <property type="match status" value="1"/>
</dbReference>